<dbReference type="GO" id="GO:0005975">
    <property type="term" value="P:carbohydrate metabolic process"/>
    <property type="evidence" value="ECO:0007669"/>
    <property type="project" value="InterPro"/>
</dbReference>
<keyword evidence="1" id="KW-0812">Transmembrane</keyword>
<dbReference type="GO" id="GO:0016787">
    <property type="term" value="F:hydrolase activity"/>
    <property type="evidence" value="ECO:0007669"/>
    <property type="project" value="UniProtKB-KW"/>
</dbReference>
<dbReference type="OrthoDB" id="127395at2"/>
<dbReference type="Proteomes" id="UP000075806">
    <property type="component" value="Unassembled WGS sequence"/>
</dbReference>
<dbReference type="Gene3D" id="1.50.10.10">
    <property type="match status" value="1"/>
</dbReference>
<evidence type="ECO:0000313" key="3">
    <source>
        <dbReference type="Proteomes" id="UP000075806"/>
    </source>
</evidence>
<protein>
    <submittedName>
        <fullName evidence="2">Glycoside hydrolase family 65</fullName>
    </submittedName>
</protein>
<keyword evidence="1" id="KW-1133">Transmembrane helix</keyword>
<name>A0A162F0C4_9BACI</name>
<keyword evidence="3" id="KW-1185">Reference proteome</keyword>
<reference evidence="2" key="1">
    <citation type="submission" date="2016-02" db="EMBL/GenBank/DDBJ databases">
        <title>Genome sequence of Bacillus trypoxylicola KCTC 13244(T).</title>
        <authorList>
            <person name="Jeong H."/>
            <person name="Park S.-H."/>
            <person name="Choi S.-K."/>
        </authorList>
    </citation>
    <scope>NUCLEOTIDE SEQUENCE [LARGE SCALE GENOMIC DNA]</scope>
    <source>
        <strain evidence="2">KCTC 13244</strain>
    </source>
</reference>
<comment type="caution">
    <text evidence="2">The sequence shown here is derived from an EMBL/GenBank/DDBJ whole genome shotgun (WGS) entry which is preliminary data.</text>
</comment>
<proteinExistence type="predicted"/>
<feature type="transmembrane region" description="Helical" evidence="1">
    <location>
        <begin position="634"/>
        <end position="655"/>
    </location>
</feature>
<gene>
    <name evidence="2" type="ORF">AZF04_15155</name>
</gene>
<dbReference type="EMBL" id="LTAO01000003">
    <property type="protein sequence ID" value="KYG34162.1"/>
    <property type="molecule type" value="Genomic_DNA"/>
</dbReference>
<dbReference type="SUPFAM" id="SSF48208">
    <property type="entry name" value="Six-hairpin glycosidases"/>
    <property type="match status" value="1"/>
</dbReference>
<dbReference type="InterPro" id="IPR008928">
    <property type="entry name" value="6-hairpin_glycosidase_sf"/>
</dbReference>
<dbReference type="AlphaFoldDB" id="A0A162F0C4"/>
<keyword evidence="1" id="KW-0472">Membrane</keyword>
<organism evidence="2 3">
    <name type="scientific">Alkalihalobacillus trypoxylicola</name>
    <dbReference type="NCBI Taxonomy" id="519424"/>
    <lineage>
        <taxon>Bacteria</taxon>
        <taxon>Bacillati</taxon>
        <taxon>Bacillota</taxon>
        <taxon>Bacilli</taxon>
        <taxon>Bacillales</taxon>
        <taxon>Bacillaceae</taxon>
        <taxon>Alkalihalobacillus</taxon>
    </lineage>
</organism>
<evidence type="ECO:0000256" key="1">
    <source>
        <dbReference type="SAM" id="Phobius"/>
    </source>
</evidence>
<keyword evidence="2" id="KW-0378">Hydrolase</keyword>
<evidence type="ECO:0000313" key="2">
    <source>
        <dbReference type="EMBL" id="KYG34162.1"/>
    </source>
</evidence>
<dbReference type="RefSeq" id="WP_061947661.1">
    <property type="nucleotide sequence ID" value="NZ_LTAO01000003.1"/>
</dbReference>
<sequence>MDKLKVVERHNPRITGVEPKAPLSVGNGDLGFSVDFTGLQTFSEHYEAPISTQSNWGWHSTHGEDYYTEQDIRYQSFKTYDREVPYPMKAEDKEEAYHWLRQNPHRLQLGRVSLQLYTEEGQKVELQQISKINQVHELSKGLIKSKFLVDDTPVEVQTVCHPTEDIIAVHIVSPLIKTGQLQVSTVFPNPNMTHKSWDKTIQLHYGNDEQHKSTLLKLDSHTATVKREMDDDQYQVKWAWSSGSIQQTAEHEFTLQPNKEIDEFTFITSFSKDDPSTCSFKEVCRESNDYWKAFWLTGGCIDFSGSKDRRAHELERRIVLSQYLCAIHSGGSLPPQETGFMYNSWFGKAHLEMHWWHASHFPLWGRADILERSMGWYIEMKEKGEKLASSQGYTGIRWPKMVAHTGQQTPSPVAPGLIWQQVHPIALAELLYRARESKDILLQYKEIIYKSADFLVSFAKWDDEKEVYVLGPPLIPAQECHRMEDSLNPPYELEYWKYGLEIAIEWAKRLKEEGNSLWSHVANSLAPLPQNKGVYLAHENCPTTFEEKNHDHPSMLGALGILPGTMVDRDVMLNTLKKVKSEWNWESAWGWDFPMCAMTAARLGEAEMAIDFLMMNQTKNTYLMNGHNYQRPGLYAYLPGNGGLLTAVALLLYSVNKDGIRGFPQDYWKVQYEDIQNLL</sequence>
<accession>A0A162F0C4</accession>
<dbReference type="InterPro" id="IPR012341">
    <property type="entry name" value="6hp_glycosidase-like_sf"/>
</dbReference>
<dbReference type="STRING" id="519424.AZF04_15155"/>